<dbReference type="InterPro" id="IPR000408">
    <property type="entry name" value="Reg_chr_condens"/>
</dbReference>
<dbReference type="Proteomes" id="UP001470230">
    <property type="component" value="Unassembled WGS sequence"/>
</dbReference>
<accession>A0ABR2K8J4</accession>
<protein>
    <recommendedName>
        <fullName evidence="4">Regulator of chromosome condensation</fullName>
    </recommendedName>
</protein>
<evidence type="ECO:0000313" key="3">
    <source>
        <dbReference type="Proteomes" id="UP001470230"/>
    </source>
</evidence>
<organism evidence="2 3">
    <name type="scientific">Tritrichomonas musculus</name>
    <dbReference type="NCBI Taxonomy" id="1915356"/>
    <lineage>
        <taxon>Eukaryota</taxon>
        <taxon>Metamonada</taxon>
        <taxon>Parabasalia</taxon>
        <taxon>Tritrichomonadida</taxon>
        <taxon>Tritrichomonadidae</taxon>
        <taxon>Tritrichomonas</taxon>
    </lineage>
</organism>
<keyword evidence="3" id="KW-1185">Reference proteome</keyword>
<dbReference type="InterPro" id="IPR009091">
    <property type="entry name" value="RCC1/BLIP-II"/>
</dbReference>
<gene>
    <name evidence="2" type="ORF">M9Y10_038498</name>
</gene>
<evidence type="ECO:0000313" key="2">
    <source>
        <dbReference type="EMBL" id="KAK8887453.1"/>
    </source>
</evidence>
<evidence type="ECO:0008006" key="4">
    <source>
        <dbReference type="Google" id="ProtNLM"/>
    </source>
</evidence>
<dbReference type="InterPro" id="IPR028641">
    <property type="entry name" value="RCC2"/>
</dbReference>
<dbReference type="PANTHER" id="PTHR46207">
    <property type="entry name" value="PROTEIN RCC2"/>
    <property type="match status" value="1"/>
</dbReference>
<dbReference type="SUPFAM" id="SSF50985">
    <property type="entry name" value="RCC1/BLIP-II"/>
    <property type="match status" value="1"/>
</dbReference>
<name>A0ABR2K8J4_9EUKA</name>
<dbReference type="Pfam" id="PF13540">
    <property type="entry name" value="RCC1_2"/>
    <property type="match status" value="1"/>
</dbReference>
<evidence type="ECO:0000256" key="1">
    <source>
        <dbReference type="PROSITE-ProRule" id="PRU00235"/>
    </source>
</evidence>
<dbReference type="PANTHER" id="PTHR46207:SF1">
    <property type="entry name" value="PROTEIN RCC2"/>
    <property type="match status" value="1"/>
</dbReference>
<proteinExistence type="predicted"/>
<reference evidence="2 3" key="1">
    <citation type="submission" date="2024-04" db="EMBL/GenBank/DDBJ databases">
        <title>Tritrichomonas musculus Genome.</title>
        <authorList>
            <person name="Alves-Ferreira E."/>
            <person name="Grigg M."/>
            <person name="Lorenzi H."/>
            <person name="Galac M."/>
        </authorList>
    </citation>
    <scope>NUCLEOTIDE SEQUENCE [LARGE SCALE GENOMIC DNA]</scope>
    <source>
        <strain evidence="2 3">EAF2021</strain>
    </source>
</reference>
<dbReference type="Gene3D" id="2.130.10.30">
    <property type="entry name" value="Regulator of chromosome condensation 1/beta-lactamase-inhibitor protein II"/>
    <property type="match status" value="2"/>
</dbReference>
<feature type="repeat" description="RCC1" evidence="1">
    <location>
        <begin position="246"/>
        <end position="298"/>
    </location>
</feature>
<dbReference type="PROSITE" id="PS50012">
    <property type="entry name" value="RCC1_3"/>
    <property type="match status" value="1"/>
</dbReference>
<comment type="caution">
    <text evidence="2">The sequence shown here is derived from an EMBL/GenBank/DDBJ whole genome shotgun (WGS) entry which is preliminary data.</text>
</comment>
<sequence length="374" mass="41328">MIVAGLNRYNQLDEKSNSKNAYDYPTIIPPLKSHIDVSTIISFATYSQHSVWITNDGKAYAIGDNTDGRISSSLPKKQLNEETEIEIKGKDGNLCKFISVVCGAFYTLYQVSSQSYADRSQLVYAHKGEKQIFLDLNGRKPLALFGGRETAAIIDSNGGIIIITKIIFDLHTLELKSAFLPNDDKPIKLACCNKFVIALGASGHIYQSGYPKTGILGFKLVKELSSKLFVDVSGTFHHCFAVSKDGKVYGRGNNAYCILGISKKTAKTDKFKEIKSLSTHKIVEAYAGYSHSLFKTKKGKLYACGWNYSGEVKLDYILGKEIVYPPAKMPIKGAVNFCSAGESSNIFFVDCEPPSNTPNKKINMPLFWAMKKNL</sequence>
<dbReference type="EMBL" id="JAPFFF010000006">
    <property type="protein sequence ID" value="KAK8887453.1"/>
    <property type="molecule type" value="Genomic_DNA"/>
</dbReference>